<protein>
    <submittedName>
        <fullName evidence="2">6984_t:CDS:1</fullName>
    </submittedName>
</protein>
<name>A0A9N9JHV4_9GLOM</name>
<reference evidence="2" key="1">
    <citation type="submission" date="2021-06" db="EMBL/GenBank/DDBJ databases">
        <authorList>
            <person name="Kallberg Y."/>
            <person name="Tangrot J."/>
            <person name="Rosling A."/>
        </authorList>
    </citation>
    <scope>NUCLEOTIDE SEQUENCE</scope>
    <source>
        <strain evidence="2">MA453B</strain>
    </source>
</reference>
<accession>A0A9N9JHV4</accession>
<proteinExistence type="predicted"/>
<feature type="non-terminal residue" evidence="2">
    <location>
        <position position="1"/>
    </location>
</feature>
<feature type="region of interest" description="Disordered" evidence="1">
    <location>
        <begin position="78"/>
        <end position="97"/>
    </location>
</feature>
<dbReference type="AlphaFoldDB" id="A0A9N9JHV4"/>
<evidence type="ECO:0000313" key="2">
    <source>
        <dbReference type="EMBL" id="CAG8783340.1"/>
    </source>
</evidence>
<gene>
    <name evidence="2" type="ORF">DERYTH_LOCUS19916</name>
</gene>
<comment type="caution">
    <text evidence="2">The sequence shown here is derived from an EMBL/GenBank/DDBJ whole genome shotgun (WGS) entry which is preliminary data.</text>
</comment>
<sequence length="168" mass="19009">ESPDTNICLLKTRPEGNCYRCFSASMKEVENLDQLSMDPTSQSIKQGHQRTSNNHNSIHLIAISTMVNSQELNYNNRRLSTTPSNKMGSLRSSEKQTDPVTCSLNNIVKFFEDQLNTSSYPTIIKAMRDVYNRNPPNSYDDNVVDLTPAFDKIHSFGNNETMNISLLL</sequence>
<evidence type="ECO:0000256" key="1">
    <source>
        <dbReference type="SAM" id="MobiDB-lite"/>
    </source>
</evidence>
<dbReference type="EMBL" id="CAJVPY010022608">
    <property type="protein sequence ID" value="CAG8783340.1"/>
    <property type="molecule type" value="Genomic_DNA"/>
</dbReference>
<feature type="compositionally biased region" description="Polar residues" evidence="1">
    <location>
        <begin position="78"/>
        <end position="91"/>
    </location>
</feature>
<evidence type="ECO:0000313" key="3">
    <source>
        <dbReference type="Proteomes" id="UP000789405"/>
    </source>
</evidence>
<organism evidence="2 3">
    <name type="scientific">Dentiscutata erythropus</name>
    <dbReference type="NCBI Taxonomy" id="1348616"/>
    <lineage>
        <taxon>Eukaryota</taxon>
        <taxon>Fungi</taxon>
        <taxon>Fungi incertae sedis</taxon>
        <taxon>Mucoromycota</taxon>
        <taxon>Glomeromycotina</taxon>
        <taxon>Glomeromycetes</taxon>
        <taxon>Diversisporales</taxon>
        <taxon>Gigasporaceae</taxon>
        <taxon>Dentiscutata</taxon>
    </lineage>
</organism>
<keyword evidence="3" id="KW-1185">Reference proteome</keyword>
<dbReference type="Proteomes" id="UP000789405">
    <property type="component" value="Unassembled WGS sequence"/>
</dbReference>